<evidence type="ECO:0000313" key="2">
    <source>
        <dbReference type="Proteomes" id="UP001145145"/>
    </source>
</evidence>
<dbReference type="AlphaFoldDB" id="A0A9W6C6C7"/>
<comment type="caution">
    <text evidence="1">The sequence shown here is derived from an EMBL/GenBank/DDBJ whole genome shotgun (WGS) entry which is preliminary data.</text>
</comment>
<dbReference type="RefSeq" id="WP_281872316.1">
    <property type="nucleotide sequence ID" value="NZ_BSBO01000005.1"/>
</dbReference>
<reference evidence="1 2" key="1">
    <citation type="journal article" date="2023" name="Int. J. Syst. Evol. Microbiol.">
        <title>Sellimonas catena sp. nov., isolated from human faeces.</title>
        <authorList>
            <person name="Hisatomi A."/>
            <person name="Ohkuma M."/>
            <person name="Sakamoto M."/>
        </authorList>
    </citation>
    <scope>NUCLEOTIDE SEQUENCE [LARGE SCALE GENOMIC DNA]</scope>
    <source>
        <strain evidence="1 2">12EGH17</strain>
    </source>
</reference>
<name>A0A9W6C6C7_9FIRM</name>
<dbReference type="EMBL" id="BSBO01000005">
    <property type="protein sequence ID" value="GLG03527.1"/>
    <property type="molecule type" value="Genomic_DNA"/>
</dbReference>
<sequence length="485" mass="56954">MSIFSDLLGKHIAAKAIKSNEMAQFCGIERSFMYKIIKGTRHVANMDTVLLMAEYLRLTPSERNDFIESYKISVDGLENYYRRKSILELFENFKKYSEIYSTPTPAPLSCFPDTPGVSTITGQNEINHQLFYILFLESRTNDPQIRLLIQPDSDFLMNLLPTLGYENKNLSISHIICFNSSDQLTINKKNYNLTCLKKILPVYCCACKYNVYYYYGELVHSSNELLLFPYLVLTSRHAFLLSRDMRSGILFQTEESLRFFHQIYDQYLEHTSSFGVTMNDLPTQLTYFHNLRADSDQNYCFQMLPCLTYCIPDCFFEKYIYPELPNRDYLISMLKDYVHDLRERFTFHRMLFIFSEEGLRRFLDTGRIPEYPPEVYRPFEPADRITLIRQFLQICPTGGIRMLKCSIGDLDNELFMYVNHRNGYLMFPSSNPERLICLDITEPGLLHGFCDFCEHLDKDLFYTEEEAVEIISSLIAETEQNEELI</sequence>
<organism evidence="1 2">
    <name type="scientific">Sellimonas catena</name>
    <dbReference type="NCBI Taxonomy" id="2994035"/>
    <lineage>
        <taxon>Bacteria</taxon>
        <taxon>Bacillati</taxon>
        <taxon>Bacillota</taxon>
        <taxon>Clostridia</taxon>
        <taxon>Lachnospirales</taxon>
        <taxon>Lachnospiraceae</taxon>
        <taxon>Sellimonas</taxon>
    </lineage>
</organism>
<gene>
    <name evidence="1" type="ORF">Selli1_07010</name>
</gene>
<accession>A0A9W6C6C7</accession>
<evidence type="ECO:0000313" key="1">
    <source>
        <dbReference type="EMBL" id="GLG03527.1"/>
    </source>
</evidence>
<protein>
    <submittedName>
        <fullName evidence="1">Uncharacterized protein</fullName>
    </submittedName>
</protein>
<dbReference type="Proteomes" id="UP001145145">
    <property type="component" value="Unassembled WGS sequence"/>
</dbReference>
<proteinExistence type="predicted"/>
<keyword evidence="2" id="KW-1185">Reference proteome</keyword>